<name>A0ABV2J694_9HYPH</name>
<evidence type="ECO:0000313" key="7">
    <source>
        <dbReference type="Proteomes" id="UP001549047"/>
    </source>
</evidence>
<gene>
    <name evidence="6" type="ORF">ABID16_004641</name>
</gene>
<keyword evidence="6" id="KW-0762">Sugar transport</keyword>
<comment type="subcellular location">
    <subcellularLocation>
        <location evidence="1">Cell envelope</location>
    </subcellularLocation>
</comment>
<dbReference type="RefSeq" id="WP_354558740.1">
    <property type="nucleotide sequence ID" value="NZ_JBEPMB010000017.1"/>
</dbReference>
<dbReference type="InterPro" id="IPR028082">
    <property type="entry name" value="Peripla_BP_I"/>
</dbReference>
<dbReference type="Pfam" id="PF13407">
    <property type="entry name" value="Peripla_BP_4"/>
    <property type="match status" value="1"/>
</dbReference>
<dbReference type="EMBL" id="JBEPMB010000017">
    <property type="protein sequence ID" value="MET3616292.1"/>
    <property type="molecule type" value="Genomic_DNA"/>
</dbReference>
<protein>
    <submittedName>
        <fullName evidence="6">ABC-type sugar transport system substrate-binding protein</fullName>
    </submittedName>
</protein>
<evidence type="ECO:0000256" key="4">
    <source>
        <dbReference type="SAM" id="SignalP"/>
    </source>
</evidence>
<keyword evidence="7" id="KW-1185">Reference proteome</keyword>
<dbReference type="SUPFAM" id="SSF53822">
    <property type="entry name" value="Periplasmic binding protein-like I"/>
    <property type="match status" value="1"/>
</dbReference>
<proteinExistence type="inferred from homology"/>
<keyword evidence="3 4" id="KW-0732">Signal</keyword>
<evidence type="ECO:0000256" key="1">
    <source>
        <dbReference type="ARBA" id="ARBA00004196"/>
    </source>
</evidence>
<feature type="domain" description="Periplasmic binding protein" evidence="5">
    <location>
        <begin position="46"/>
        <end position="304"/>
    </location>
</feature>
<feature type="signal peptide" evidence="4">
    <location>
        <begin position="1"/>
        <end position="27"/>
    </location>
</feature>
<comment type="similarity">
    <text evidence="2">Belongs to the bacterial solute-binding protein 2 family.</text>
</comment>
<evidence type="ECO:0000259" key="5">
    <source>
        <dbReference type="Pfam" id="PF13407"/>
    </source>
</evidence>
<evidence type="ECO:0000313" key="6">
    <source>
        <dbReference type="EMBL" id="MET3616292.1"/>
    </source>
</evidence>
<evidence type="ECO:0000256" key="2">
    <source>
        <dbReference type="ARBA" id="ARBA00007639"/>
    </source>
</evidence>
<dbReference type="CDD" id="cd01536">
    <property type="entry name" value="PBP1_ABC_sugar_binding-like"/>
    <property type="match status" value="1"/>
</dbReference>
<organism evidence="6 7">
    <name type="scientific">Rhizobium aquaticum</name>
    <dbReference type="NCBI Taxonomy" id="1549636"/>
    <lineage>
        <taxon>Bacteria</taxon>
        <taxon>Pseudomonadati</taxon>
        <taxon>Pseudomonadota</taxon>
        <taxon>Alphaproteobacteria</taxon>
        <taxon>Hyphomicrobiales</taxon>
        <taxon>Rhizobiaceae</taxon>
        <taxon>Rhizobium/Agrobacterium group</taxon>
        <taxon>Rhizobium</taxon>
    </lineage>
</organism>
<dbReference type="PANTHER" id="PTHR46847">
    <property type="entry name" value="D-ALLOSE-BINDING PERIPLASMIC PROTEIN-RELATED"/>
    <property type="match status" value="1"/>
</dbReference>
<accession>A0ABV2J694</accession>
<reference evidence="6 7" key="1">
    <citation type="submission" date="2024-06" db="EMBL/GenBank/DDBJ databases">
        <title>Genomic Encyclopedia of Type Strains, Phase IV (KMG-IV): sequencing the most valuable type-strain genomes for metagenomic binning, comparative biology and taxonomic classification.</title>
        <authorList>
            <person name="Goeker M."/>
        </authorList>
    </citation>
    <scope>NUCLEOTIDE SEQUENCE [LARGE SCALE GENOMIC DNA]</scope>
    <source>
        <strain evidence="6 7">DSM 29780</strain>
    </source>
</reference>
<dbReference type="PANTHER" id="PTHR46847:SF1">
    <property type="entry name" value="D-ALLOSE-BINDING PERIPLASMIC PROTEIN-RELATED"/>
    <property type="match status" value="1"/>
</dbReference>
<feature type="chain" id="PRO_5045256739" evidence="4">
    <location>
        <begin position="28"/>
        <end position="343"/>
    </location>
</feature>
<comment type="caution">
    <text evidence="6">The sequence shown here is derived from an EMBL/GenBank/DDBJ whole genome shotgun (WGS) entry which is preliminary data.</text>
</comment>
<keyword evidence="6" id="KW-0813">Transport</keyword>
<dbReference type="InterPro" id="IPR025997">
    <property type="entry name" value="SBP_2_dom"/>
</dbReference>
<evidence type="ECO:0000256" key="3">
    <source>
        <dbReference type="ARBA" id="ARBA00022729"/>
    </source>
</evidence>
<dbReference type="Gene3D" id="3.40.50.2300">
    <property type="match status" value="2"/>
</dbReference>
<dbReference type="Proteomes" id="UP001549047">
    <property type="component" value="Unassembled WGS sequence"/>
</dbReference>
<sequence length="343" mass="36276">MIHFMKGCAIAASVAMGVLASSGPLQAAPDDGLINESSAALKGKKVAFVPIAMGFDLTEAWAAGLKLDAQRFGYELTIRDPNWSVDAGAQAISQLISEQPDVIVVHPPEIQAYTRLIQQANAAGIPVITVSLKADANGDVFVGPDWYDLAVKETESMVKFCGKDSGKSGKIAVMQGVLTNPTSQYGIQAIEATLKDHPEIQIVSNQAADWDASKAHAIASTVIKANPDLCGFIGLWDNMDVGIAAAIKEAGKQGQIYIASSGGGNQVSACDNIESGNFSSYVSYDAKGQARDLMMAVRAILQNKPTTPGEHSVGLYTPLKVITKETMTADSCWKLEDVKKFGP</sequence>